<keyword evidence="1" id="KW-0489">Methyltransferase</keyword>
<dbReference type="GO" id="GO:0032259">
    <property type="term" value="P:methylation"/>
    <property type="evidence" value="ECO:0007669"/>
    <property type="project" value="UniProtKB-KW"/>
</dbReference>
<reference evidence="1 2" key="1">
    <citation type="submission" date="2016-11" db="EMBL/GenBank/DDBJ databases">
        <authorList>
            <person name="Jaros S."/>
            <person name="Januszkiewicz K."/>
            <person name="Wedrychowicz H."/>
        </authorList>
    </citation>
    <scope>NUCLEOTIDE SEQUENCE [LARGE SCALE GENOMIC DNA]</scope>
    <source>
        <strain evidence="1 2">GAS86</strain>
    </source>
</reference>
<keyword evidence="1" id="KW-0808">Transferase</keyword>
<dbReference type="Proteomes" id="UP000184693">
    <property type="component" value="Unassembled WGS sequence"/>
</dbReference>
<dbReference type="AlphaFoldDB" id="A0A1N6JI37"/>
<dbReference type="RefSeq" id="WP_074266543.1">
    <property type="nucleotide sequence ID" value="NZ_FSRM01000002.1"/>
</dbReference>
<sequence length="285" mass="32673">MEAKIRLRDMQIVRTAKVFRVLGTIGYSRRLIEGIERTRSGAAIFGCMLGYRRSFRTLDEAERAVRPYAKGGHEHPVNSALQFELNQFELNRVAKPSDYAAFYYLRDRIPCIKKIFDMGGNVGNLYYRYRDYLPLRPDAIWTVYDLPDNILRGRALASEKNVDNLQFTDDLQQAEGLDLLIVSGALHYFDKPLPEFIENIKQRPKYILINRSPLTEGPEFAVVQDYAGMIRVACKVYNRSKLVADFKRLGYEVLGEWQAAELGLTVVDRPSSSVGAYTGLWLEQL</sequence>
<dbReference type="OrthoDB" id="8846308at2"/>
<dbReference type="EMBL" id="FSRM01000002">
    <property type="protein sequence ID" value="SIO43837.1"/>
    <property type="molecule type" value="Genomic_DNA"/>
</dbReference>
<gene>
    <name evidence="1" type="ORF">SAMN05444168_4450</name>
</gene>
<dbReference type="GO" id="GO:0008168">
    <property type="term" value="F:methyltransferase activity"/>
    <property type="evidence" value="ECO:0007669"/>
    <property type="project" value="UniProtKB-KW"/>
</dbReference>
<dbReference type="NCBIfam" id="TIGR04325">
    <property type="entry name" value="MTase_LIC12133"/>
    <property type="match status" value="1"/>
</dbReference>
<accession>A0A1N6JI37</accession>
<evidence type="ECO:0000313" key="1">
    <source>
        <dbReference type="EMBL" id="SIO43837.1"/>
    </source>
</evidence>
<evidence type="ECO:0000313" key="2">
    <source>
        <dbReference type="Proteomes" id="UP000184693"/>
    </source>
</evidence>
<organism evidence="1 2">
    <name type="scientific">Paraburkholderia phenazinium</name>
    <dbReference type="NCBI Taxonomy" id="60549"/>
    <lineage>
        <taxon>Bacteria</taxon>
        <taxon>Pseudomonadati</taxon>
        <taxon>Pseudomonadota</taxon>
        <taxon>Betaproteobacteria</taxon>
        <taxon>Burkholderiales</taxon>
        <taxon>Burkholderiaceae</taxon>
        <taxon>Paraburkholderia</taxon>
    </lineage>
</organism>
<dbReference type="InterPro" id="IPR029063">
    <property type="entry name" value="SAM-dependent_MTases_sf"/>
</dbReference>
<dbReference type="InterPro" id="IPR027612">
    <property type="entry name" value="Put_MTase_LIC12133"/>
</dbReference>
<protein>
    <submittedName>
        <fullName evidence="1">Putative methyltransferase, LIC12133 family</fullName>
    </submittedName>
</protein>
<proteinExistence type="predicted"/>
<name>A0A1N6JI37_9BURK</name>
<dbReference type="SUPFAM" id="SSF53335">
    <property type="entry name" value="S-adenosyl-L-methionine-dependent methyltransferases"/>
    <property type="match status" value="1"/>
</dbReference>